<protein>
    <submittedName>
        <fullName evidence="1">Uncharacterized protein</fullName>
    </submittedName>
</protein>
<dbReference type="EMBL" id="KE346363">
    <property type="protein sequence ID" value="KJE91784.1"/>
    <property type="molecule type" value="Genomic_DNA"/>
</dbReference>
<organism evidence="1 2">
    <name type="scientific">Capsaspora owczarzaki (strain ATCC 30864)</name>
    <dbReference type="NCBI Taxonomy" id="595528"/>
    <lineage>
        <taxon>Eukaryota</taxon>
        <taxon>Filasterea</taxon>
        <taxon>Capsaspora</taxon>
    </lineage>
</organism>
<evidence type="ECO:0000313" key="1">
    <source>
        <dbReference type="EMBL" id="KJE91784.1"/>
    </source>
</evidence>
<name>A0A0D2X218_CAPO3</name>
<keyword evidence="2" id="KW-1185">Reference proteome</keyword>
<dbReference type="Proteomes" id="UP000008743">
    <property type="component" value="Unassembled WGS sequence"/>
</dbReference>
<reference evidence="2" key="1">
    <citation type="submission" date="2011-02" db="EMBL/GenBank/DDBJ databases">
        <title>The Genome Sequence of Capsaspora owczarzaki ATCC 30864.</title>
        <authorList>
            <person name="Russ C."/>
            <person name="Cuomo C."/>
            <person name="Burger G."/>
            <person name="Gray M.W."/>
            <person name="Holland P.W.H."/>
            <person name="King N."/>
            <person name="Lang F.B.F."/>
            <person name="Roger A.J."/>
            <person name="Ruiz-Trillo I."/>
            <person name="Young S.K."/>
            <person name="Zeng Q."/>
            <person name="Gargeya S."/>
            <person name="Alvarado L."/>
            <person name="Berlin A."/>
            <person name="Chapman S.B."/>
            <person name="Chen Z."/>
            <person name="Freedman E."/>
            <person name="Gellesch M."/>
            <person name="Goldberg J."/>
            <person name="Griggs A."/>
            <person name="Gujja S."/>
            <person name="Heilman E."/>
            <person name="Heiman D."/>
            <person name="Howarth C."/>
            <person name="Mehta T."/>
            <person name="Neiman D."/>
            <person name="Pearson M."/>
            <person name="Roberts A."/>
            <person name="Saif S."/>
            <person name="Shea T."/>
            <person name="Shenoy N."/>
            <person name="Sisk P."/>
            <person name="Stolte C."/>
            <person name="Sykes S."/>
            <person name="White J."/>
            <person name="Yandava C."/>
            <person name="Haas B."/>
            <person name="Nusbaum C."/>
            <person name="Birren B."/>
        </authorList>
    </citation>
    <scope>NUCLEOTIDE SEQUENCE</scope>
    <source>
        <strain evidence="2">ATCC 30864</strain>
    </source>
</reference>
<proteinExistence type="predicted"/>
<accession>A0A0D2X218</accession>
<gene>
    <name evidence="1" type="ORF">CAOG_009589</name>
</gene>
<dbReference type="InParanoid" id="A0A0D2X218"/>
<evidence type="ECO:0000313" key="2">
    <source>
        <dbReference type="Proteomes" id="UP000008743"/>
    </source>
</evidence>
<sequence>METSIEAEPAILLDLVIRRRVRLRLWFLRIRAGTPIHALWFLGGRVCWSQMRKKFCVANQTTRRELKLTLIRPCIRLHSIRTLRFTVPVSRHPRTRRRLECKSVMESRKWGKKVWVELATNFGGLPRSRLVCRENLFCLDPRRLSASGESRLCADDAGDGVVDDAGCLELVAADEAASWCSRALSMPMVLIGRSALSESGVEWVAGLAAVAAAFAAARRCSKLAVA</sequence>
<dbReference type="AlphaFoldDB" id="A0A0D2X218"/>